<dbReference type="Pfam" id="PF21238">
    <property type="entry name" value="Pus10_C"/>
    <property type="match status" value="1"/>
</dbReference>
<organism evidence="7 8">
    <name type="scientific">Absidia repens</name>
    <dbReference type="NCBI Taxonomy" id="90262"/>
    <lineage>
        <taxon>Eukaryota</taxon>
        <taxon>Fungi</taxon>
        <taxon>Fungi incertae sedis</taxon>
        <taxon>Mucoromycota</taxon>
        <taxon>Mucoromycotina</taxon>
        <taxon>Mucoromycetes</taxon>
        <taxon>Mucorales</taxon>
        <taxon>Cunninghamellaceae</taxon>
        <taxon>Absidia</taxon>
    </lineage>
</organism>
<dbReference type="InterPro" id="IPR020103">
    <property type="entry name" value="PsdUridine_synth_cat_dom_sf"/>
</dbReference>
<gene>
    <name evidence="7" type="ORF">BCR42DRAFT_84287</name>
</gene>
<dbReference type="OrthoDB" id="271937at2759"/>
<feature type="domain" description="Pus10 N-terminal eukaryotes" evidence="5">
    <location>
        <begin position="102"/>
        <end position="286"/>
    </location>
</feature>
<dbReference type="Gene3D" id="3.30.70.3190">
    <property type="match status" value="1"/>
</dbReference>
<evidence type="ECO:0000256" key="4">
    <source>
        <dbReference type="ARBA" id="ARBA00023235"/>
    </source>
</evidence>
<reference evidence="7 8" key="1">
    <citation type="submission" date="2016-07" db="EMBL/GenBank/DDBJ databases">
        <title>Pervasive Adenine N6-methylation of Active Genes in Fungi.</title>
        <authorList>
            <consortium name="DOE Joint Genome Institute"/>
            <person name="Mondo S.J."/>
            <person name="Dannebaum R.O."/>
            <person name="Kuo R.C."/>
            <person name="Labutti K."/>
            <person name="Haridas S."/>
            <person name="Kuo A."/>
            <person name="Salamov A."/>
            <person name="Ahrendt S.R."/>
            <person name="Lipzen A."/>
            <person name="Sullivan W."/>
            <person name="Andreopoulos W.B."/>
            <person name="Clum A."/>
            <person name="Lindquist E."/>
            <person name="Daum C."/>
            <person name="Ramamoorthy G.K."/>
            <person name="Gryganskyi A."/>
            <person name="Culley D."/>
            <person name="Magnuson J.K."/>
            <person name="James T.Y."/>
            <person name="O'Malley M.A."/>
            <person name="Stajich J.E."/>
            <person name="Spatafora J.W."/>
            <person name="Visel A."/>
            <person name="Grigoriev I.V."/>
        </authorList>
    </citation>
    <scope>NUCLEOTIDE SEQUENCE [LARGE SCALE GENOMIC DNA]</scope>
    <source>
        <strain evidence="7 8">NRRL 1336</strain>
    </source>
</reference>
<evidence type="ECO:0000313" key="8">
    <source>
        <dbReference type="Proteomes" id="UP000193560"/>
    </source>
</evidence>
<dbReference type="PANTHER" id="PTHR21568">
    <property type="entry name" value="TRNA PSEUDOURIDINE SYNTHASE PUS10"/>
    <property type="match status" value="1"/>
</dbReference>
<feature type="domain" description="Pus10-like C-terminal" evidence="6">
    <location>
        <begin position="299"/>
        <end position="539"/>
    </location>
</feature>
<comment type="caution">
    <text evidence="7">The sequence shown here is derived from an EMBL/GenBank/DDBJ whole genome shotgun (WGS) entry which is preliminary data.</text>
</comment>
<evidence type="ECO:0000259" key="5">
    <source>
        <dbReference type="Pfam" id="PF21237"/>
    </source>
</evidence>
<dbReference type="FunFam" id="3.30.70.2510:FF:000001">
    <property type="entry name" value="tRNA pseudouridine synthase Pus10"/>
    <property type="match status" value="1"/>
</dbReference>
<dbReference type="InterPro" id="IPR048742">
    <property type="entry name" value="Pus10_N_euk"/>
</dbReference>
<dbReference type="GO" id="GO:0160148">
    <property type="term" value="F:tRNA pseudouridine(55) synthase activity"/>
    <property type="evidence" value="ECO:0007669"/>
    <property type="project" value="UniProtKB-EC"/>
</dbReference>
<dbReference type="Gene3D" id="3.30.70.2510">
    <property type="match status" value="1"/>
</dbReference>
<dbReference type="PANTHER" id="PTHR21568:SF0">
    <property type="entry name" value="TRNA PSEUDOURIDINE SYNTHASE PUS10"/>
    <property type="match status" value="1"/>
</dbReference>
<evidence type="ECO:0000313" key="7">
    <source>
        <dbReference type="EMBL" id="ORZ24039.1"/>
    </source>
</evidence>
<accession>A0A1X2IXI7</accession>
<dbReference type="SUPFAM" id="SSF55120">
    <property type="entry name" value="Pseudouridine synthase"/>
    <property type="match status" value="1"/>
</dbReference>
<dbReference type="InterPro" id="IPR039894">
    <property type="entry name" value="Pus10-like"/>
</dbReference>
<comment type="similarity">
    <text evidence="1">Belongs to the pseudouridine synthase Pus10 family.</text>
</comment>
<name>A0A1X2IXI7_9FUNG</name>
<dbReference type="AlphaFoldDB" id="A0A1X2IXI7"/>
<dbReference type="Pfam" id="PF21237">
    <property type="entry name" value="Pus10_N_euk"/>
    <property type="match status" value="1"/>
</dbReference>
<dbReference type="InterPro" id="IPR048741">
    <property type="entry name" value="Pus10-like_C"/>
</dbReference>
<evidence type="ECO:0000259" key="6">
    <source>
        <dbReference type="Pfam" id="PF21238"/>
    </source>
</evidence>
<sequence>MLKSIWAKLFGESIDASAVNADLERHLRHYLSCSGVGSSQTISFSNSLKVIDILREAQCCYRCCLRYLGCFNPDLYVYSLQELDLAVDYLLEKSQRTTVKTCTACLGTLQYADDHALTIQPILDQLDKEPYETTTFALTLTLPISLIHREYLLKIYVQDQVDKFNSTKADDTKCLWRASIVREAKDPIRSIVIQHLAAASGLVGELNSPFHITLCLGHVATESEHLFLTQVKDPVLRIRKVRKRGVVHSIGESRTSITSALNALTVEDARALTSIPPLPQTEISTADSILLLHDSALTGGRYNKYSRECSQTPWIIKGKRLTDLSVSECIIDILKKHHQCQDVKFVTAGREDADVRMLGTGRPFYCEMVNPRRPVLPAEEYKQMENEINTSSTSDAVKVRHLQNIKIEDTKLIKDGEESKRKTYQALIWFSEPVTQDILDRCNEKGSSAFITYQKTPIRVFQRRGAATREKTIHHMTIKRAEGDDDMNSQLAVVNLNTQAGTYIKEFVHGDLGRSQPNLGAIAGVEAADLLDLDVLEVDLAWPPVI</sequence>
<dbReference type="EC" id="5.4.99.25" evidence="2"/>
<evidence type="ECO:0000256" key="3">
    <source>
        <dbReference type="ARBA" id="ARBA00022694"/>
    </source>
</evidence>
<dbReference type="Proteomes" id="UP000193560">
    <property type="component" value="Unassembled WGS sequence"/>
</dbReference>
<protein>
    <recommendedName>
        <fullName evidence="2">tRNA pseudouridine(55) synthase</fullName>
        <ecNumber evidence="2">5.4.99.25</ecNumber>
    </recommendedName>
</protein>
<keyword evidence="4" id="KW-0413">Isomerase</keyword>
<keyword evidence="3" id="KW-0819">tRNA processing</keyword>
<proteinExistence type="inferred from homology"/>
<dbReference type="STRING" id="90262.A0A1X2IXI7"/>
<dbReference type="GO" id="GO:0031119">
    <property type="term" value="P:tRNA pseudouridine synthesis"/>
    <property type="evidence" value="ECO:0007669"/>
    <property type="project" value="TreeGrafter"/>
</dbReference>
<evidence type="ECO:0000256" key="2">
    <source>
        <dbReference type="ARBA" id="ARBA00012787"/>
    </source>
</evidence>
<dbReference type="EMBL" id="MCGE01000002">
    <property type="protein sequence ID" value="ORZ24039.1"/>
    <property type="molecule type" value="Genomic_DNA"/>
</dbReference>
<keyword evidence="8" id="KW-1185">Reference proteome</keyword>
<dbReference type="GO" id="GO:0003723">
    <property type="term" value="F:RNA binding"/>
    <property type="evidence" value="ECO:0007669"/>
    <property type="project" value="InterPro"/>
</dbReference>
<evidence type="ECO:0000256" key="1">
    <source>
        <dbReference type="ARBA" id="ARBA00009652"/>
    </source>
</evidence>